<proteinExistence type="predicted"/>
<dbReference type="OrthoDB" id="27804at2759"/>
<dbReference type="EMBL" id="KB206788">
    <property type="protein sequence ID" value="ELP87756.1"/>
    <property type="molecule type" value="Genomic_DNA"/>
</dbReference>
<evidence type="ECO:0000313" key="1">
    <source>
        <dbReference type="EMBL" id="ELP87756.1"/>
    </source>
</evidence>
<organism evidence="1 2">
    <name type="scientific">Entamoeba invadens IP1</name>
    <dbReference type="NCBI Taxonomy" id="370355"/>
    <lineage>
        <taxon>Eukaryota</taxon>
        <taxon>Amoebozoa</taxon>
        <taxon>Evosea</taxon>
        <taxon>Archamoebae</taxon>
        <taxon>Mastigamoebida</taxon>
        <taxon>Entamoebidae</taxon>
        <taxon>Entamoeba</taxon>
    </lineage>
</organism>
<dbReference type="Proteomes" id="UP000014680">
    <property type="component" value="Unassembled WGS sequence"/>
</dbReference>
<gene>
    <name evidence="1" type="ORF">EIN_411090</name>
</gene>
<reference evidence="1 2" key="1">
    <citation type="submission" date="2012-10" db="EMBL/GenBank/DDBJ databases">
        <authorList>
            <person name="Zafar N."/>
            <person name="Inman J."/>
            <person name="Hall N."/>
            <person name="Lorenzi H."/>
            <person name="Caler E."/>
        </authorList>
    </citation>
    <scope>NUCLEOTIDE SEQUENCE [LARGE SCALE GENOMIC DNA]</scope>
    <source>
        <strain evidence="1 2">IP1</strain>
    </source>
</reference>
<evidence type="ECO:0000313" key="2">
    <source>
        <dbReference type="Proteomes" id="UP000014680"/>
    </source>
</evidence>
<protein>
    <submittedName>
        <fullName evidence="1">Uncharacterized protein</fullName>
    </submittedName>
</protein>
<dbReference type="AlphaFoldDB" id="A0A0A1U4G5"/>
<dbReference type="KEGG" id="eiv:EIN_411090"/>
<dbReference type="GeneID" id="14886768"/>
<sequence length="293" mass="34375">MAYSITYVVHFHKVVLSLNICPDDFSKNSWVGIFVINREKSENYVREKRVKTVKDEIVFENLVSGMYEIRYFYDNKSCLLNYTKTLLIGEEIVPESVEEVSSVNCRYLVVKFPPLLKQNDWFALFKAGEKSQKKFLRKWIVHNTTQLVYNIEVGDLNLEPKYIDDLFGVKTTDYEIRYFKARSKVIDPKLVTYSFPPSGIYKIALKDSEKDTIQFVGWRSLNQLCINYSTYLKNFEVIVRNDQQVVSTFRNELPLFFGTVTFSLPQMIYNFSIDFVSPTTHHIIQTKNLHPIV</sequence>
<keyword evidence="2" id="KW-1185">Reference proteome</keyword>
<accession>A0A0A1U4G5</accession>
<name>A0A0A1U4G5_ENTIV</name>
<dbReference type="RefSeq" id="XP_004254527.1">
    <property type="nucleotide sequence ID" value="XM_004254479.1"/>
</dbReference>
<dbReference type="VEuPathDB" id="AmoebaDB:EIN_411090"/>